<dbReference type="PROSITE" id="PS50837">
    <property type="entry name" value="NACHT"/>
    <property type="match status" value="1"/>
</dbReference>
<dbReference type="PANTHER" id="PTHR10039:SF14">
    <property type="entry name" value="NACHT DOMAIN-CONTAINING PROTEIN"/>
    <property type="match status" value="1"/>
</dbReference>
<dbReference type="RefSeq" id="XP_066718106.1">
    <property type="nucleotide sequence ID" value="XM_066855939.1"/>
</dbReference>
<dbReference type="InterPro" id="IPR027417">
    <property type="entry name" value="P-loop_NTPase"/>
</dbReference>
<dbReference type="SUPFAM" id="SSF52540">
    <property type="entry name" value="P-loop containing nucleoside triphosphate hydrolases"/>
    <property type="match status" value="1"/>
</dbReference>
<dbReference type="GeneID" id="92089002"/>
<dbReference type="SMART" id="SM00355">
    <property type="entry name" value="ZnF_C2H2"/>
    <property type="match status" value="3"/>
</dbReference>
<sequence>MSASNAFDKALAAFKSKLTAAERADFQFVTSQDVRIAIVAIQAEQRRSKKIINLTRIQGFIEAMGQLCKVLDVFLNTSEILAFVWGPMKLILQTASTWAESLDALLDAYEQITEHIPILQNYEQLSMWKTFKSDFHQILDQLQRYRKLLDSQALQVNIQSLQTYQRDREVLLEEHRLRRIDETQKRFLLLMNWIAAAESYVDHEQLLEVSKKHPETGNWILEQQDVKDWIESSIPRSSSLWMHGIPGAGKTILASTIAASLMHSRSQTILVAYFYCKEMDPARNSTLAILKGLLAQFVSQARQFMPVFYEKYIESGHTSLTSTAMAKDLLKLMCQCLSRGFIVIDGLDECEEHQRKESLDFVHGLVSTCDTSDPGKLRVLFTSRDEPDIRRLMTPATIFGLRVEDTQRDIAVYVEAQTTKLREAWCIPGGLSETYIQYIKQNVKDRADGMFLYAKLVMNNLHAQLTIEELAQELEPNCFPTGLQEAYNRTIVRIERNVNSSERNAARKILSWMICASRPLYWREIQTAIAMNAVEQTIDAHRRLRLHIREICGSLIDVQIGGQVQFIHATATFYITQSGFISKDFAELSLSTICMHYLTFECFEKCFENEEHHVLMSAAKEGHLAFQDYAIAYWTEHFMKAAALDGRSLTEAAKEDFCEALTNFESRFNDDSDSGVDFDPKKVSPTWRNAGCFQALGRIFAHAQEVSSWKDDRRDTISLRSLETAFMRNRKVLEHIGFQNAGGRTSHVERHERPFRCTEEDCEGAMFGFQSRSELDRHRVKMRPGLHTLSTLFSRLKKSKGDQQLVESKNTRQTYEAIFQCTLCTKRFTRAFNLRSHLRSHTNEKPFVCIVCGKQFARKHDCKRHQTIHKIEFVCKGDLKAGGQWGCGSRFSEALEIKQHFRSDAGRRCIDPLLTEAAGRSLPQLRGQRSVPNEQMDIINSLVERSLAAEKLDRQIRDENGTEQTYEASVDMDIDE</sequence>
<gene>
    <name evidence="5" type="ORF">PG994_004530</name>
</gene>
<dbReference type="Pfam" id="PF24883">
    <property type="entry name" value="NPHP3_N"/>
    <property type="match status" value="1"/>
</dbReference>
<keyword evidence="1" id="KW-0677">Repeat</keyword>
<name>A0ABR1VQV8_9PEZI</name>
<proteinExistence type="predicted"/>
<dbReference type="PROSITE" id="PS00028">
    <property type="entry name" value="ZINC_FINGER_C2H2_1"/>
    <property type="match status" value="2"/>
</dbReference>
<feature type="domain" description="C2H2-type" evidence="3">
    <location>
        <begin position="847"/>
        <end position="869"/>
    </location>
</feature>
<dbReference type="EMBL" id="JAQQWL010000005">
    <property type="protein sequence ID" value="KAK8073631.1"/>
    <property type="molecule type" value="Genomic_DNA"/>
</dbReference>
<dbReference type="InterPro" id="IPR007111">
    <property type="entry name" value="NACHT_NTPase"/>
</dbReference>
<evidence type="ECO:0000259" key="3">
    <source>
        <dbReference type="PROSITE" id="PS50157"/>
    </source>
</evidence>
<reference evidence="5 6" key="1">
    <citation type="submission" date="2023-01" db="EMBL/GenBank/DDBJ databases">
        <title>Analysis of 21 Apiospora genomes using comparative genomics revels a genus with tremendous synthesis potential of carbohydrate active enzymes and secondary metabolites.</title>
        <authorList>
            <person name="Sorensen T."/>
        </authorList>
    </citation>
    <scope>NUCLEOTIDE SEQUENCE [LARGE SCALE GENOMIC DNA]</scope>
    <source>
        <strain evidence="5 6">CBS 135458</strain>
    </source>
</reference>
<evidence type="ECO:0000313" key="5">
    <source>
        <dbReference type="EMBL" id="KAK8073631.1"/>
    </source>
</evidence>
<dbReference type="Gene3D" id="3.30.160.60">
    <property type="entry name" value="Classic Zinc Finger"/>
    <property type="match status" value="2"/>
</dbReference>
<dbReference type="Proteomes" id="UP001480595">
    <property type="component" value="Unassembled WGS sequence"/>
</dbReference>
<keyword evidence="2" id="KW-0863">Zinc-finger</keyword>
<dbReference type="PROSITE" id="PS50157">
    <property type="entry name" value="ZINC_FINGER_C2H2_2"/>
    <property type="match status" value="2"/>
</dbReference>
<evidence type="ECO:0000256" key="2">
    <source>
        <dbReference type="PROSITE-ProRule" id="PRU00042"/>
    </source>
</evidence>
<keyword evidence="2" id="KW-0479">Metal-binding</keyword>
<dbReference type="PANTHER" id="PTHR10039">
    <property type="entry name" value="AMELOGENIN"/>
    <property type="match status" value="1"/>
</dbReference>
<dbReference type="InterPro" id="IPR054471">
    <property type="entry name" value="GPIID_WHD"/>
</dbReference>
<evidence type="ECO:0000259" key="4">
    <source>
        <dbReference type="PROSITE" id="PS50837"/>
    </source>
</evidence>
<feature type="domain" description="NACHT" evidence="4">
    <location>
        <begin position="238"/>
        <end position="384"/>
    </location>
</feature>
<keyword evidence="2" id="KW-0862">Zinc</keyword>
<protein>
    <submittedName>
        <fullName evidence="5">Uncharacterized protein</fullName>
    </submittedName>
</protein>
<evidence type="ECO:0000256" key="1">
    <source>
        <dbReference type="ARBA" id="ARBA00022737"/>
    </source>
</evidence>
<keyword evidence="6" id="KW-1185">Reference proteome</keyword>
<dbReference type="InterPro" id="IPR036236">
    <property type="entry name" value="Znf_C2H2_sf"/>
</dbReference>
<dbReference type="Gene3D" id="3.40.50.300">
    <property type="entry name" value="P-loop containing nucleotide triphosphate hydrolases"/>
    <property type="match status" value="1"/>
</dbReference>
<organism evidence="5 6">
    <name type="scientific">Apiospora phragmitis</name>
    <dbReference type="NCBI Taxonomy" id="2905665"/>
    <lineage>
        <taxon>Eukaryota</taxon>
        <taxon>Fungi</taxon>
        <taxon>Dikarya</taxon>
        <taxon>Ascomycota</taxon>
        <taxon>Pezizomycotina</taxon>
        <taxon>Sordariomycetes</taxon>
        <taxon>Xylariomycetidae</taxon>
        <taxon>Amphisphaeriales</taxon>
        <taxon>Apiosporaceae</taxon>
        <taxon>Apiospora</taxon>
    </lineage>
</organism>
<evidence type="ECO:0000313" key="6">
    <source>
        <dbReference type="Proteomes" id="UP001480595"/>
    </source>
</evidence>
<accession>A0ABR1VQV8</accession>
<feature type="domain" description="C2H2-type" evidence="3">
    <location>
        <begin position="819"/>
        <end position="846"/>
    </location>
</feature>
<comment type="caution">
    <text evidence="5">The sequence shown here is derived from an EMBL/GenBank/DDBJ whole genome shotgun (WGS) entry which is preliminary data.</text>
</comment>
<dbReference type="SUPFAM" id="SSF57667">
    <property type="entry name" value="beta-beta-alpha zinc fingers"/>
    <property type="match status" value="1"/>
</dbReference>
<dbReference type="InterPro" id="IPR013087">
    <property type="entry name" value="Znf_C2H2_type"/>
</dbReference>
<dbReference type="InterPro" id="IPR056884">
    <property type="entry name" value="NPHP3-like_N"/>
</dbReference>
<dbReference type="Pfam" id="PF22939">
    <property type="entry name" value="WHD_GPIID"/>
    <property type="match status" value="1"/>
</dbReference>